<evidence type="ECO:0000313" key="2">
    <source>
        <dbReference type="Proteomes" id="UP000831701"/>
    </source>
</evidence>
<dbReference type="Proteomes" id="UP000831701">
    <property type="component" value="Chromosome 6"/>
</dbReference>
<evidence type="ECO:0000313" key="1">
    <source>
        <dbReference type="EMBL" id="KAI3371607.1"/>
    </source>
</evidence>
<reference evidence="1" key="1">
    <citation type="submission" date="2022-04" db="EMBL/GenBank/DDBJ databases">
        <title>Jade perch genome.</title>
        <authorList>
            <person name="Chao B."/>
        </authorList>
    </citation>
    <scope>NUCLEOTIDE SEQUENCE</scope>
    <source>
        <strain evidence="1">CB-2022</strain>
    </source>
</reference>
<comment type="caution">
    <text evidence="1">The sequence shown here is derived from an EMBL/GenBank/DDBJ whole genome shotgun (WGS) entry which is preliminary data.</text>
</comment>
<organism evidence="1 2">
    <name type="scientific">Scortum barcoo</name>
    <name type="common">barcoo grunter</name>
    <dbReference type="NCBI Taxonomy" id="214431"/>
    <lineage>
        <taxon>Eukaryota</taxon>
        <taxon>Metazoa</taxon>
        <taxon>Chordata</taxon>
        <taxon>Craniata</taxon>
        <taxon>Vertebrata</taxon>
        <taxon>Euteleostomi</taxon>
        <taxon>Actinopterygii</taxon>
        <taxon>Neopterygii</taxon>
        <taxon>Teleostei</taxon>
        <taxon>Neoteleostei</taxon>
        <taxon>Acanthomorphata</taxon>
        <taxon>Eupercaria</taxon>
        <taxon>Centrarchiformes</taxon>
        <taxon>Terapontoidei</taxon>
        <taxon>Terapontidae</taxon>
        <taxon>Scortum</taxon>
    </lineage>
</organism>
<dbReference type="EMBL" id="CM041536">
    <property type="protein sequence ID" value="KAI3371607.1"/>
    <property type="molecule type" value="Genomic_DNA"/>
</dbReference>
<sequence>SSNTRHPPHASPGPRSVWLRRWGVISWGSLAAFGRGGRGEVRSWSRAVMELESASNRGELGAVGDSLQPQTPSRHEKSLGLLTTKFVTLLQEAKDGVLDLKAAADTLAVRQKRRIYDITNVLEGIGLIEKKSKNSIQWKGVGPGCNTREIADKLIELKAELDDLAVREHELDQQRVWVQQSIKNVTDDSNNSPYPLLHRAFTCILKLKIVFQPRIPQIFFFFCDTHINSVSHTCLSFSGDTLLAIRAPIGTQLEVPIPESVLNGQRKYQIRLKSSSGPIEVLLVNKDPSSASPVVLPVPPPDDVLQNLPAPTPTSQLPTAASQVAKAAPAKPGPATTSATAANQTASVTEVTSSTPFTPTTDTPAAVTQQLQSSASLDGSVSSSASAVFEPIKSEHSELLDFPKELSDMFDPTKEIMSGDLLEDLMSSEVFSPLLRLSPPPSDHDYIYNLDETEGLCDLFDVPILNL</sequence>
<keyword evidence="2" id="KW-1185">Reference proteome</keyword>
<feature type="non-terminal residue" evidence="1">
    <location>
        <position position="1"/>
    </location>
</feature>
<gene>
    <name evidence="1" type="ORF">L3Q82_024174</name>
</gene>
<proteinExistence type="predicted"/>
<accession>A0ACB8WU95</accession>
<name>A0ACB8WU95_9TELE</name>
<protein>
    <submittedName>
        <fullName evidence="1">Uncharacterized protein</fullName>
    </submittedName>
</protein>